<feature type="domain" description="Putative zinc-ribbon" evidence="1">
    <location>
        <begin position="64"/>
        <end position="87"/>
    </location>
</feature>
<dbReference type="AlphaFoldDB" id="A0A1S8MGL2"/>
<dbReference type="RefSeq" id="WP_077832276.1">
    <property type="nucleotide sequence ID" value="NZ_CP096983.1"/>
</dbReference>
<name>A0A1S8MGL2_9CLOT</name>
<dbReference type="InterPro" id="IPR059113">
    <property type="entry name" value="Znf_ribbon"/>
</dbReference>
<dbReference type="Proteomes" id="UP000190951">
    <property type="component" value="Chromosome"/>
</dbReference>
<dbReference type="KEGG" id="crw:CROST_035870"/>
<sequence length="97" mass="11415">MTILESLVVALIMFLWIGQSLWIYLDARERKNRFSVIWAIVALFSIPVPLIIYIIVSRSEGQNKKCSNCGKNVKEQWIYCPYCGQKFDRGWNENERI</sequence>
<evidence type="ECO:0000313" key="3">
    <source>
        <dbReference type="Proteomes" id="UP000190951"/>
    </source>
</evidence>
<protein>
    <recommendedName>
        <fullName evidence="1">Putative zinc-ribbon domain-containing protein</fullName>
    </recommendedName>
</protein>
<keyword evidence="3" id="KW-1185">Reference proteome</keyword>
<accession>A0A1S8MGL2</accession>
<proteinExistence type="predicted"/>
<reference evidence="2 3" key="1">
    <citation type="submission" date="2022-04" db="EMBL/GenBank/DDBJ databases">
        <title>Genome sequence of C. roseum typestrain.</title>
        <authorList>
            <person name="Poehlein A."/>
            <person name="Schoch T."/>
            <person name="Duerre P."/>
            <person name="Daniel R."/>
        </authorList>
    </citation>
    <scope>NUCLEOTIDE SEQUENCE [LARGE SCALE GENOMIC DNA]</scope>
    <source>
        <strain evidence="2 3">DSM 7320</strain>
    </source>
</reference>
<dbReference type="Pfam" id="PF13248">
    <property type="entry name" value="Zn_ribbon_3"/>
    <property type="match status" value="1"/>
</dbReference>
<gene>
    <name evidence="2" type="ORF">CROST_035870</name>
</gene>
<dbReference type="EMBL" id="CP096983">
    <property type="protein sequence ID" value="URZ12842.1"/>
    <property type="molecule type" value="Genomic_DNA"/>
</dbReference>
<evidence type="ECO:0000313" key="2">
    <source>
        <dbReference type="EMBL" id="URZ12842.1"/>
    </source>
</evidence>
<dbReference type="STRING" id="84029.CROST_38830"/>
<evidence type="ECO:0000259" key="1">
    <source>
        <dbReference type="Pfam" id="PF13248"/>
    </source>
</evidence>
<organism evidence="2 3">
    <name type="scientific">Clostridium felsineum</name>
    <dbReference type="NCBI Taxonomy" id="36839"/>
    <lineage>
        <taxon>Bacteria</taxon>
        <taxon>Bacillati</taxon>
        <taxon>Bacillota</taxon>
        <taxon>Clostridia</taxon>
        <taxon>Eubacteriales</taxon>
        <taxon>Clostridiaceae</taxon>
        <taxon>Clostridium</taxon>
    </lineage>
</organism>